<dbReference type="Proteomes" id="UP001189122">
    <property type="component" value="Unassembled WGS sequence"/>
</dbReference>
<dbReference type="AlphaFoldDB" id="A0A7I8I7F4"/>
<dbReference type="EMBL" id="CACRZD030000001">
    <property type="protein sequence ID" value="CAA6653506.1"/>
    <property type="molecule type" value="Genomic_DNA"/>
</dbReference>
<protein>
    <submittedName>
        <fullName evidence="1">Uncharacterized protein</fullName>
    </submittedName>
</protein>
<keyword evidence="2" id="KW-1185">Reference proteome</keyword>
<gene>
    <name evidence="1" type="ORF">SI7747_01000096</name>
</gene>
<sequence>MRVLGGCDWNIYMFSPSIGRFQYLCGLRGSFSILWTQDQPFVDSRSEISSFCGFKARSFQLRHVLFRFKVVILLLEYTAKAKT</sequence>
<evidence type="ECO:0000313" key="2">
    <source>
        <dbReference type="Proteomes" id="UP001189122"/>
    </source>
</evidence>
<evidence type="ECO:0000313" key="1">
    <source>
        <dbReference type="EMBL" id="CAA2613691.1"/>
    </source>
</evidence>
<name>A0A7I8I7F4_SPIIN</name>
<proteinExistence type="predicted"/>
<dbReference type="EMBL" id="LR743588">
    <property type="protein sequence ID" value="CAA2613691.1"/>
    <property type="molecule type" value="Genomic_DNA"/>
</dbReference>
<reference evidence="1 2" key="1">
    <citation type="submission" date="2019-12" db="EMBL/GenBank/DDBJ databases">
        <authorList>
            <person name="Scholz U."/>
            <person name="Mascher M."/>
            <person name="Fiebig A."/>
        </authorList>
    </citation>
    <scope>NUCLEOTIDE SEQUENCE</scope>
</reference>
<accession>A0A7I8I7F4</accession>
<organism evidence="1">
    <name type="scientific">Spirodela intermedia</name>
    <name type="common">Intermediate duckweed</name>
    <dbReference type="NCBI Taxonomy" id="51605"/>
    <lineage>
        <taxon>Eukaryota</taxon>
        <taxon>Viridiplantae</taxon>
        <taxon>Streptophyta</taxon>
        <taxon>Embryophyta</taxon>
        <taxon>Tracheophyta</taxon>
        <taxon>Spermatophyta</taxon>
        <taxon>Magnoliopsida</taxon>
        <taxon>Liliopsida</taxon>
        <taxon>Araceae</taxon>
        <taxon>Lemnoideae</taxon>
        <taxon>Spirodela</taxon>
    </lineage>
</organism>